<gene>
    <name evidence="2" type="ORF">CBM2605_A60259</name>
    <name evidence="3" type="ORF">CBM2607_10529</name>
</gene>
<feature type="region of interest" description="Disordered" evidence="1">
    <location>
        <begin position="1"/>
        <end position="28"/>
    </location>
</feature>
<dbReference type="EMBL" id="OFTC01000028">
    <property type="protein sequence ID" value="SOZ37015.1"/>
    <property type="molecule type" value="Genomic_DNA"/>
</dbReference>
<dbReference type="Proteomes" id="UP000256710">
    <property type="component" value="Unassembled WGS sequence"/>
</dbReference>
<evidence type="ECO:0000313" key="4">
    <source>
        <dbReference type="Proteomes" id="UP000255168"/>
    </source>
</evidence>
<dbReference type="EMBL" id="LT984806">
    <property type="protein sequence ID" value="SPD45592.1"/>
    <property type="molecule type" value="Genomic_DNA"/>
</dbReference>
<dbReference type="Proteomes" id="UP000255168">
    <property type="component" value="Chromosome I"/>
</dbReference>
<organism evidence="3 4">
    <name type="scientific">Cupriavidus neocaledonicus</name>
    <dbReference type="NCBI Taxonomy" id="1040979"/>
    <lineage>
        <taxon>Bacteria</taxon>
        <taxon>Pseudomonadati</taxon>
        <taxon>Pseudomonadota</taxon>
        <taxon>Betaproteobacteria</taxon>
        <taxon>Burkholderiales</taxon>
        <taxon>Burkholderiaceae</taxon>
        <taxon>Cupriavidus</taxon>
    </lineage>
</organism>
<evidence type="ECO:0000313" key="2">
    <source>
        <dbReference type="EMBL" id="SOZ37015.1"/>
    </source>
</evidence>
<dbReference type="AlphaFoldDB" id="A0A375H1Q3"/>
<sequence length="28" mass="3173">MQQFSAPKLRKGLHFPTNLQPLPALDSH</sequence>
<evidence type="ECO:0000313" key="5">
    <source>
        <dbReference type="Proteomes" id="UP000256710"/>
    </source>
</evidence>
<accession>A0A375H1Q3</accession>
<name>A0A375H1Q3_9BURK</name>
<reference evidence="4 5" key="1">
    <citation type="submission" date="2018-01" db="EMBL/GenBank/DDBJ databases">
        <authorList>
            <person name="Clerissi C."/>
        </authorList>
    </citation>
    <scope>NUCLEOTIDE SEQUENCE [LARGE SCALE GENOMIC DNA]</scope>
    <source>
        <strain evidence="2">Cupriavidus taiwanensis STM 6082</strain>
        <strain evidence="3">Cupriavidus taiwanensis STM 6160</strain>
    </source>
</reference>
<proteinExistence type="predicted"/>
<evidence type="ECO:0000256" key="1">
    <source>
        <dbReference type="SAM" id="MobiDB-lite"/>
    </source>
</evidence>
<keyword evidence="5" id="KW-1185">Reference proteome</keyword>
<evidence type="ECO:0000313" key="3">
    <source>
        <dbReference type="EMBL" id="SPD45592.1"/>
    </source>
</evidence>
<protein>
    <submittedName>
        <fullName evidence="3">Uncharacterized protein</fullName>
    </submittedName>
</protein>